<dbReference type="InterPro" id="IPR019626">
    <property type="entry name" value="Stress-induced_KGG_rpt"/>
</dbReference>
<dbReference type="Pfam" id="PF10685">
    <property type="entry name" value="KGG"/>
    <property type="match status" value="1"/>
</dbReference>
<evidence type="ECO:0000313" key="2">
    <source>
        <dbReference type="EMBL" id="TCJ12023.1"/>
    </source>
</evidence>
<feature type="region of interest" description="Disordered" evidence="1">
    <location>
        <begin position="1"/>
        <end position="88"/>
    </location>
</feature>
<proteinExistence type="predicted"/>
<gene>
    <name evidence="2" type="ORF">EPD60_15820</name>
</gene>
<accession>A0A4R1B7W4</accession>
<evidence type="ECO:0000256" key="1">
    <source>
        <dbReference type="SAM" id="MobiDB-lite"/>
    </source>
</evidence>
<comment type="caution">
    <text evidence="2">The sequence shown here is derived from an EMBL/GenBank/DDBJ whole genome shotgun (WGS) entry which is preliminary data.</text>
</comment>
<name>A0A4R1B7W4_9BACT</name>
<dbReference type="AlphaFoldDB" id="A0A4R1B7W4"/>
<dbReference type="EMBL" id="SJZI01000052">
    <property type="protein sequence ID" value="TCJ12023.1"/>
    <property type="molecule type" value="Genomic_DNA"/>
</dbReference>
<feature type="compositionally biased region" description="Low complexity" evidence="1">
    <location>
        <begin position="7"/>
        <end position="16"/>
    </location>
</feature>
<feature type="compositionally biased region" description="Basic and acidic residues" evidence="1">
    <location>
        <begin position="57"/>
        <end position="66"/>
    </location>
</feature>
<keyword evidence="3" id="KW-1185">Reference proteome</keyword>
<protein>
    <submittedName>
        <fullName evidence="2">General stress protein</fullName>
    </submittedName>
</protein>
<sequence length="88" mass="9830">MNENRINGENQGQREQNNSERKRSNRGFAAMSPERQREIASKGGRAAHEQGVAHQWTSEEAREAGRKGGMNSRGGRRQQSRGQEGPVL</sequence>
<evidence type="ECO:0000313" key="3">
    <source>
        <dbReference type="Proteomes" id="UP000295334"/>
    </source>
</evidence>
<organism evidence="2 3">
    <name type="scientific">Flaviaesturariibacter flavus</name>
    <dbReference type="NCBI Taxonomy" id="2502780"/>
    <lineage>
        <taxon>Bacteria</taxon>
        <taxon>Pseudomonadati</taxon>
        <taxon>Bacteroidota</taxon>
        <taxon>Chitinophagia</taxon>
        <taxon>Chitinophagales</taxon>
        <taxon>Chitinophagaceae</taxon>
        <taxon>Flaviaestuariibacter</taxon>
    </lineage>
</organism>
<dbReference type="OrthoDB" id="9814245at2"/>
<dbReference type="RefSeq" id="WP_131450500.1">
    <property type="nucleotide sequence ID" value="NZ_SJZI01000052.1"/>
</dbReference>
<dbReference type="Proteomes" id="UP000295334">
    <property type="component" value="Unassembled WGS sequence"/>
</dbReference>
<reference evidence="2 3" key="1">
    <citation type="submission" date="2019-03" db="EMBL/GenBank/DDBJ databases">
        <authorList>
            <person name="Kim M.K.M."/>
        </authorList>
    </citation>
    <scope>NUCLEOTIDE SEQUENCE [LARGE SCALE GENOMIC DNA]</scope>
    <source>
        <strain evidence="2 3">17J68-12</strain>
    </source>
</reference>